<dbReference type="Proteomes" id="UP000837801">
    <property type="component" value="Unassembled WGS sequence"/>
</dbReference>
<feature type="compositionally biased region" description="Low complexity" evidence="1">
    <location>
        <begin position="113"/>
        <end position="128"/>
    </location>
</feature>
<name>A0A9P0VY39_9ASCO</name>
<proteinExistence type="predicted"/>
<comment type="caution">
    <text evidence="2">The sequence shown here is derived from an EMBL/GenBank/DDBJ whole genome shotgun (WGS) entry which is preliminary data.</text>
</comment>
<accession>A0A9P0VY39</accession>
<dbReference type="EMBL" id="CAKXYY010000005">
    <property type="protein sequence ID" value="CAH2352118.1"/>
    <property type="molecule type" value="Genomic_DNA"/>
</dbReference>
<feature type="region of interest" description="Disordered" evidence="1">
    <location>
        <begin position="93"/>
        <end position="137"/>
    </location>
</feature>
<feature type="compositionally biased region" description="Polar residues" evidence="1">
    <location>
        <begin position="95"/>
        <end position="110"/>
    </location>
</feature>
<reference evidence="2" key="1">
    <citation type="submission" date="2022-03" db="EMBL/GenBank/DDBJ databases">
        <authorList>
            <person name="Legras J.-L."/>
            <person name="Devillers H."/>
            <person name="Grondin C."/>
        </authorList>
    </citation>
    <scope>NUCLEOTIDE SEQUENCE</scope>
    <source>
        <strain evidence="2">CLIB 1423</strain>
    </source>
</reference>
<feature type="region of interest" description="Disordered" evidence="1">
    <location>
        <begin position="847"/>
        <end position="879"/>
    </location>
</feature>
<feature type="region of interest" description="Disordered" evidence="1">
    <location>
        <begin position="444"/>
        <end position="507"/>
    </location>
</feature>
<feature type="region of interest" description="Disordered" evidence="1">
    <location>
        <begin position="1"/>
        <end position="45"/>
    </location>
</feature>
<evidence type="ECO:0000313" key="3">
    <source>
        <dbReference type="Proteomes" id="UP000837801"/>
    </source>
</evidence>
<dbReference type="AlphaFoldDB" id="A0A9P0VY39"/>
<keyword evidence="3" id="KW-1185">Reference proteome</keyword>
<feature type="region of interest" description="Disordered" evidence="1">
    <location>
        <begin position="1049"/>
        <end position="1070"/>
    </location>
</feature>
<feature type="compositionally biased region" description="Polar residues" evidence="1">
    <location>
        <begin position="522"/>
        <end position="536"/>
    </location>
</feature>
<evidence type="ECO:0000313" key="2">
    <source>
        <dbReference type="EMBL" id="CAH2352118.1"/>
    </source>
</evidence>
<organism evidence="2 3">
    <name type="scientific">[Candida] railenensis</name>
    <dbReference type="NCBI Taxonomy" id="45579"/>
    <lineage>
        <taxon>Eukaryota</taxon>
        <taxon>Fungi</taxon>
        <taxon>Dikarya</taxon>
        <taxon>Ascomycota</taxon>
        <taxon>Saccharomycotina</taxon>
        <taxon>Pichiomycetes</taxon>
        <taxon>Debaryomycetaceae</taxon>
        <taxon>Kurtzmaniella</taxon>
    </lineage>
</organism>
<feature type="region of interest" description="Disordered" evidence="1">
    <location>
        <begin position="363"/>
        <end position="390"/>
    </location>
</feature>
<feature type="compositionally biased region" description="Low complexity" evidence="1">
    <location>
        <begin position="367"/>
        <end position="388"/>
    </location>
</feature>
<evidence type="ECO:0000256" key="1">
    <source>
        <dbReference type="SAM" id="MobiDB-lite"/>
    </source>
</evidence>
<feature type="compositionally biased region" description="Polar residues" evidence="1">
    <location>
        <begin position="247"/>
        <end position="266"/>
    </location>
</feature>
<gene>
    <name evidence="2" type="ORF">CLIB1423_05S06040</name>
</gene>
<protein>
    <submittedName>
        <fullName evidence="2">Uncharacterized protein</fullName>
    </submittedName>
</protein>
<dbReference type="OrthoDB" id="4089867at2759"/>
<sequence>MRKSKDDLSLTARPPTQDERRTRSSSPVKNRKNLPTDFYDDDNDIWSMNENSFNDQVKSLSSSPIANKLHISTSPGRSKYVIPIPFQLKLPPKLSSANQSNDNSRLSSPVATPKGSRASSPSRSVSPKQKPKQVRLVYTGNGYEKLETSDEEENAFYENESLLQQRIKMSPRVNLGFVKRHAADELSVINEGSETSSRQSTLKRNGYAVGENSQPFPHSPVGSQKTIQNSLGSPATIKSSPEIEMANNPNDTIVVNPSQQSQSHIQHEAQFQYQQNPMYLPNHNYHNNHNNNAQKTVNESYNQWREMEYSQPLYGKSIASRSVSDSSISSLGTMGSSIKYSNGQHKGPLVGRTGVIMQHRKEALRDASNSSQRSTLSSASRSSWNSLQESVNLTRREEEYGNKQVEADTLDQDFDAPVYLGMKKSQSIKSNTTLASLEHRLMYSDSNESSSDVDSEKSRSVPPIDATLPLRVSRAATQKLSPSPDLDELSNLEPPSITEFVPPSPAASAMDDLESVIDGYYNDTTNMESDSGPQDSDVSKVSDGSFNEGAGKRFNFPNSMLNVTNSDIAKEKARSDQSSIANSRRSFVDHEGQIEIPDLESIALNPKRKSYDFNSDYDFGSQYTASSRSMTKSATCSALEPLGVPSKEAREFAKSQFNVLHPGEDSDTDIDDIKSIRSSKSTPSMNLNLEQFTYNNKNVPESVPLEIKQPTINQTGVRSSQPPVRQSRHTRHKSMFNFDFNLKELTSKLTRSKSSPDIPNDDEIEATNELTGTYLAENKSEIHSGSSASDEIIVAEPPTPVTYAVDFKDNQNIKSTSDDDAFHKKYNYVEINRTLSKLNQASAERSLPISNGTASNASSYQSSRSFNSNSTTGTSASETESVIIDLTEDKFEVFTVQRNDTVTSYKSVTEKTKDGKPIDVVLVEDEDDDRDLASLYSKYRNCWVARSNSTTSSASNFSSIASFESGASGRLVVKPSISTNSIPTRKNVLLNAGIPSSKSTNSIRRYQSARIQVPISASKNSLRAPKPPAKSIKRMEQLAQRRNQYLAVNRGDKNIEKSLPPSPSSTLSSLQNNFDYESGYSFHSYMEENEIA</sequence>
<feature type="compositionally biased region" description="Polar residues" evidence="1">
    <location>
        <begin position="211"/>
        <end position="239"/>
    </location>
</feature>
<feature type="region of interest" description="Disordered" evidence="1">
    <location>
        <begin position="208"/>
        <end position="266"/>
    </location>
</feature>
<feature type="region of interest" description="Disordered" evidence="1">
    <location>
        <begin position="521"/>
        <end position="558"/>
    </location>
</feature>
<feature type="compositionally biased region" description="Low complexity" evidence="1">
    <location>
        <begin position="853"/>
        <end position="879"/>
    </location>
</feature>